<evidence type="ECO:0000313" key="2">
    <source>
        <dbReference type="Proteomes" id="UP001607157"/>
    </source>
</evidence>
<evidence type="ECO:0000313" key="1">
    <source>
        <dbReference type="EMBL" id="MFH0253760.1"/>
    </source>
</evidence>
<dbReference type="Proteomes" id="UP001607157">
    <property type="component" value="Unassembled WGS sequence"/>
</dbReference>
<keyword evidence="1" id="KW-0808">Transferase</keyword>
<name>A0ABW7I6G3_9RHOB</name>
<dbReference type="RefSeq" id="WP_377171225.1">
    <property type="nucleotide sequence ID" value="NZ_JBHTJC010000002.1"/>
</dbReference>
<dbReference type="EMBL" id="JBIHMM010000002">
    <property type="protein sequence ID" value="MFH0253760.1"/>
    <property type="molecule type" value="Genomic_DNA"/>
</dbReference>
<dbReference type="GO" id="GO:0016740">
    <property type="term" value="F:transferase activity"/>
    <property type="evidence" value="ECO:0007669"/>
    <property type="project" value="UniProtKB-KW"/>
</dbReference>
<protein>
    <submittedName>
        <fullName evidence="1">Rhamnosyl transferase</fullName>
    </submittedName>
</protein>
<dbReference type="InterPro" id="IPR021466">
    <property type="entry name" value="Put_rhamnosyl_transferase"/>
</dbReference>
<keyword evidence="2" id="KW-1185">Reference proteome</keyword>
<proteinExistence type="predicted"/>
<organism evidence="1 2">
    <name type="scientific">Roseovarius aquimarinus</name>
    <dbReference type="NCBI Taxonomy" id="1229156"/>
    <lineage>
        <taxon>Bacteria</taxon>
        <taxon>Pseudomonadati</taxon>
        <taxon>Pseudomonadota</taxon>
        <taxon>Alphaproteobacteria</taxon>
        <taxon>Rhodobacterales</taxon>
        <taxon>Roseobacteraceae</taxon>
        <taxon>Roseovarius</taxon>
    </lineage>
</organism>
<comment type="caution">
    <text evidence="1">The sequence shown here is derived from an EMBL/GenBank/DDBJ whole genome shotgun (WGS) entry which is preliminary data.</text>
</comment>
<sequence length="275" mass="30324">MDVARMQVIGLCRFSYPALGGFQIEHDSPEARAAFLYDPVRMDERFATFATMTLPALRAQTDPDFTLAIVVGDAMPEALLTRLLDLVQDMPQAVVIPRAPGRHRQVMQEVINTVRQESPLPSLQFRMDDDDAVGVTFMERLRAAAGGIAPLLAQHRYVGIDFNQGHIARISPKGIHAKPTTETLWTPALGMAVAPGASRGIMNFSHAKLARVMPVLTLPGEDIMLRGHNQFNDSRQKDGVKPVRLPLLDEAGEAAFRRLYNIDADHVRAHFAKGA</sequence>
<accession>A0ABW7I6G3</accession>
<dbReference type="Pfam" id="PF11316">
    <property type="entry name" value="Rhamno_transf"/>
    <property type="match status" value="1"/>
</dbReference>
<reference evidence="1 2" key="1">
    <citation type="submission" date="2024-10" db="EMBL/GenBank/DDBJ databases">
        <authorList>
            <person name="Yang X.-N."/>
        </authorList>
    </citation>
    <scope>NUCLEOTIDE SEQUENCE [LARGE SCALE GENOMIC DNA]</scope>
    <source>
        <strain evidence="1 2">CAU 1059</strain>
    </source>
</reference>
<gene>
    <name evidence="1" type="ORF">ACGRVM_07635</name>
</gene>